<dbReference type="Proteomes" id="UP000192917">
    <property type="component" value="Unassembled WGS sequence"/>
</dbReference>
<keyword evidence="3" id="KW-1185">Reference proteome</keyword>
<evidence type="ECO:0000256" key="1">
    <source>
        <dbReference type="SAM" id="SignalP"/>
    </source>
</evidence>
<reference evidence="2 3" key="1">
    <citation type="submission" date="2017-04" db="EMBL/GenBank/DDBJ databases">
        <authorList>
            <person name="Afonso C.L."/>
            <person name="Miller P.J."/>
            <person name="Scott M.A."/>
            <person name="Spackman E."/>
            <person name="Goraichik I."/>
            <person name="Dimitrov K.M."/>
            <person name="Suarez D.L."/>
            <person name="Swayne D.E."/>
        </authorList>
    </citation>
    <scope>NUCLEOTIDE SEQUENCE [LARGE SCALE GENOMIC DNA]</scope>
    <source>
        <strain evidence="2 3">USBA 355</strain>
    </source>
</reference>
<protein>
    <submittedName>
        <fullName evidence="2">Uncharacterized protein</fullName>
    </submittedName>
</protein>
<accession>A0A1Y6B7F3</accession>
<organism evidence="2 3">
    <name type="scientific">Tistlia consotensis USBA 355</name>
    <dbReference type="NCBI Taxonomy" id="560819"/>
    <lineage>
        <taxon>Bacteria</taxon>
        <taxon>Pseudomonadati</taxon>
        <taxon>Pseudomonadota</taxon>
        <taxon>Alphaproteobacteria</taxon>
        <taxon>Rhodospirillales</taxon>
        <taxon>Rhodovibrionaceae</taxon>
        <taxon>Tistlia</taxon>
    </lineage>
</organism>
<feature type="chain" id="PRO_5012170159" evidence="1">
    <location>
        <begin position="24"/>
        <end position="157"/>
    </location>
</feature>
<dbReference type="PANTHER" id="PTHR37691:SF1">
    <property type="entry name" value="BLR3518 PROTEIN"/>
    <property type="match status" value="1"/>
</dbReference>
<dbReference type="EMBL" id="FWZX01000001">
    <property type="protein sequence ID" value="SME89080.1"/>
    <property type="molecule type" value="Genomic_DNA"/>
</dbReference>
<proteinExistence type="predicted"/>
<sequence>MRRLRLIQAALLLALLAPLAAGAQPARAAFKETVLSDPQPGFDDPRRILLQISTSDEREINNILWNAVNLQKFYGIDNVKIAVVAFGPGMVALYKDSPVRERIESLLKYGIEFLGCGNTMETTHRSPDDLIEGVDYVQAGIAEIVERQLDGWIYIKP</sequence>
<dbReference type="RefSeq" id="WP_085120535.1">
    <property type="nucleotide sequence ID" value="NZ_FWZX01000001.1"/>
</dbReference>
<dbReference type="PANTHER" id="PTHR37691">
    <property type="entry name" value="BLR3518 PROTEIN"/>
    <property type="match status" value="1"/>
</dbReference>
<keyword evidence="1" id="KW-0732">Signal</keyword>
<dbReference type="STRING" id="560819.SAMN05428998_101175"/>
<dbReference type="AlphaFoldDB" id="A0A1Y6B7F3"/>
<dbReference type="Pfam" id="PF02635">
    <property type="entry name" value="DsrE"/>
    <property type="match status" value="1"/>
</dbReference>
<feature type="signal peptide" evidence="1">
    <location>
        <begin position="1"/>
        <end position="23"/>
    </location>
</feature>
<gene>
    <name evidence="2" type="ORF">SAMN05428998_101175</name>
</gene>
<dbReference type="SUPFAM" id="SSF75169">
    <property type="entry name" value="DsrEFH-like"/>
    <property type="match status" value="1"/>
</dbReference>
<dbReference type="Gene3D" id="3.40.1260.10">
    <property type="entry name" value="DsrEFH-like"/>
    <property type="match status" value="1"/>
</dbReference>
<evidence type="ECO:0000313" key="2">
    <source>
        <dbReference type="EMBL" id="SME89080.1"/>
    </source>
</evidence>
<name>A0A1Y6B7F3_9PROT</name>
<evidence type="ECO:0000313" key="3">
    <source>
        <dbReference type="Proteomes" id="UP000192917"/>
    </source>
</evidence>
<dbReference type="InterPro" id="IPR027396">
    <property type="entry name" value="DsrEFH-like"/>
</dbReference>
<dbReference type="InterPro" id="IPR003787">
    <property type="entry name" value="Sulphur_relay_DsrE/F-like"/>
</dbReference>